<dbReference type="GO" id="GO:0003677">
    <property type="term" value="F:DNA binding"/>
    <property type="evidence" value="ECO:0007669"/>
    <property type="project" value="UniProtKB-KW"/>
</dbReference>
<name>A0A420KBS2_9BURK</name>
<evidence type="ECO:0000313" key="3">
    <source>
        <dbReference type="Proteomes" id="UP000216225"/>
    </source>
</evidence>
<organism evidence="2 3">
    <name type="scientific">Alicycliphilus denitrificans</name>
    <dbReference type="NCBI Taxonomy" id="179636"/>
    <lineage>
        <taxon>Bacteria</taxon>
        <taxon>Pseudomonadati</taxon>
        <taxon>Pseudomonadota</taxon>
        <taxon>Betaproteobacteria</taxon>
        <taxon>Burkholderiales</taxon>
        <taxon>Comamonadaceae</taxon>
        <taxon>Alicycliphilus</taxon>
    </lineage>
</organism>
<dbReference type="AlphaFoldDB" id="A0A420KBS2"/>
<dbReference type="InterPro" id="IPR013321">
    <property type="entry name" value="Arc_rbn_hlx_hlx"/>
</dbReference>
<proteinExistence type="predicted"/>
<evidence type="ECO:0000313" key="2">
    <source>
        <dbReference type="EMBL" id="RKJ96655.1"/>
    </source>
</evidence>
<dbReference type="GO" id="GO:0006355">
    <property type="term" value="P:regulation of DNA-templated transcription"/>
    <property type="evidence" value="ECO:0007669"/>
    <property type="project" value="InterPro"/>
</dbReference>
<evidence type="ECO:0000259" key="1">
    <source>
        <dbReference type="Pfam" id="PF03869"/>
    </source>
</evidence>
<dbReference type="Pfam" id="PF03869">
    <property type="entry name" value="Arc"/>
    <property type="match status" value="1"/>
</dbReference>
<accession>A0A420KBS2</accession>
<gene>
    <name evidence="2" type="ORF">CE154_011580</name>
</gene>
<keyword evidence="2" id="KW-0238">DNA-binding</keyword>
<dbReference type="Gene3D" id="1.10.1220.10">
    <property type="entry name" value="Met repressor-like"/>
    <property type="match status" value="1"/>
</dbReference>
<dbReference type="RefSeq" id="WP_094438216.1">
    <property type="nucleotide sequence ID" value="NZ_NKDB02000002.1"/>
</dbReference>
<dbReference type="EMBL" id="NKDB02000002">
    <property type="protein sequence ID" value="RKJ96655.1"/>
    <property type="molecule type" value="Genomic_DNA"/>
</dbReference>
<dbReference type="InterPro" id="IPR010985">
    <property type="entry name" value="Ribbon_hlx_hlx"/>
</dbReference>
<sequence>MTDRHQQKPYPLRMPDELRARLEEAAKAGSRSLHAEIVARLEQSFASGTASSTEAMNAFLEYQLASVKLEELRQWRLDAFFAKAVAGLVDAIARKTPETSEVLQGEIAQVQFFSGMCSAPPDEALSNASALKFQMDKRQALVRQLSLGKEGEGFSYADELEKTNEEIARLQEQQRKIRLPPKPANN</sequence>
<feature type="domain" description="Arc-like DNA binding" evidence="1">
    <location>
        <begin position="11"/>
        <end position="46"/>
    </location>
</feature>
<dbReference type="Proteomes" id="UP000216225">
    <property type="component" value="Unassembled WGS sequence"/>
</dbReference>
<dbReference type="SUPFAM" id="SSF47598">
    <property type="entry name" value="Ribbon-helix-helix"/>
    <property type="match status" value="1"/>
</dbReference>
<comment type="caution">
    <text evidence="2">The sequence shown here is derived from an EMBL/GenBank/DDBJ whole genome shotgun (WGS) entry which is preliminary data.</text>
</comment>
<reference evidence="2 3" key="1">
    <citation type="submission" date="2018-09" db="EMBL/GenBank/DDBJ databases">
        <title>Genome comparison of Alicycliphilus sp. BQ1, a polyurethanolytic bacterium, with its closest phylogenetic relatives Alicycliphilus denitrificans BC and K601, unable to attack polyurethane.</title>
        <authorList>
            <person name="Loza-Tavera H."/>
            <person name="Lozano L."/>
            <person name="Cevallos M."/>
            <person name="Maya-Lucas O."/>
            <person name="Garcia-Mena J."/>
            <person name="Hernandez J."/>
        </authorList>
    </citation>
    <scope>NUCLEOTIDE SEQUENCE [LARGE SCALE GENOMIC DNA]</scope>
    <source>
        <strain evidence="2 3">BQ1</strain>
    </source>
</reference>
<protein>
    <submittedName>
        <fullName evidence="2">Arc family DNA-binding protein</fullName>
    </submittedName>
</protein>
<dbReference type="InterPro" id="IPR005569">
    <property type="entry name" value="Arc_DNA-bd_dom"/>
</dbReference>